<gene>
    <name evidence="1" type="ORF">BB560_003243</name>
</gene>
<protein>
    <submittedName>
        <fullName evidence="1">Uncharacterized protein</fullName>
    </submittedName>
</protein>
<dbReference type="Proteomes" id="UP000245609">
    <property type="component" value="Unassembled WGS sequence"/>
</dbReference>
<feature type="non-terminal residue" evidence="1">
    <location>
        <position position="361"/>
    </location>
</feature>
<name>A0A2T9ZCN9_9FUNG</name>
<comment type="caution">
    <text evidence="1">The sequence shown here is derived from an EMBL/GenBank/DDBJ whole genome shotgun (WGS) entry which is preliminary data.</text>
</comment>
<keyword evidence="2" id="KW-1185">Reference proteome</keyword>
<dbReference type="EMBL" id="MBFS01000517">
    <property type="protein sequence ID" value="PVV02307.1"/>
    <property type="molecule type" value="Genomic_DNA"/>
</dbReference>
<reference evidence="1 2" key="1">
    <citation type="journal article" date="2018" name="MBio">
        <title>Comparative Genomics Reveals the Core Gene Toolbox for the Fungus-Insect Symbiosis.</title>
        <authorList>
            <person name="Wang Y."/>
            <person name="Stata M."/>
            <person name="Wang W."/>
            <person name="Stajich J.E."/>
            <person name="White M.M."/>
            <person name="Moncalvo J.M."/>
        </authorList>
    </citation>
    <scope>NUCLEOTIDE SEQUENCE [LARGE SCALE GENOMIC DNA]</scope>
    <source>
        <strain evidence="1 2">SC-DP-2</strain>
    </source>
</reference>
<organism evidence="1 2">
    <name type="scientific">Smittium megazygosporum</name>
    <dbReference type="NCBI Taxonomy" id="133381"/>
    <lineage>
        <taxon>Eukaryota</taxon>
        <taxon>Fungi</taxon>
        <taxon>Fungi incertae sedis</taxon>
        <taxon>Zoopagomycota</taxon>
        <taxon>Kickxellomycotina</taxon>
        <taxon>Harpellomycetes</taxon>
        <taxon>Harpellales</taxon>
        <taxon>Legeriomycetaceae</taxon>
        <taxon>Smittium</taxon>
    </lineage>
</organism>
<proteinExistence type="predicted"/>
<evidence type="ECO:0000313" key="1">
    <source>
        <dbReference type="EMBL" id="PVV02307.1"/>
    </source>
</evidence>
<evidence type="ECO:0000313" key="2">
    <source>
        <dbReference type="Proteomes" id="UP000245609"/>
    </source>
</evidence>
<dbReference type="OrthoDB" id="408781at2759"/>
<accession>A0A2T9ZCN9</accession>
<sequence>MSSSTAIPLLSKGVKFSAMNLSKKSKIASRFLDQAKYINNKIIKVLHQNCDTFSGQKSNILALVAGTHTQKTLKDFGFTFSHKQYKLAREKAVIGQFDLNPGEKKIPQSKARIPEDVVEKINSILIEQSIPSSKTIVLAQKNGQKTIKGVRMLQYKAELDSMTRSGNINLFRMATLRWLMAEFRDHFKFNDLQRKAFRKQQLDLDTDSCMNGQMTRKYFNYLSENLTHDTFYVINCLKDLLSHEELEKFQKIHLWSDSGAQFKNNGHFGVFSRWFRDVKKQHLIKIDGGIKLNLSYNFVNEKLFTSPICSEDLASYKLVAYKIFKAKDKRKDKYAPDQIQRMSAGNKLMGPPSLRIQMKRA</sequence>
<dbReference type="AlphaFoldDB" id="A0A2T9ZCN9"/>